<feature type="region of interest" description="Disordered" evidence="1">
    <location>
        <begin position="21"/>
        <end position="114"/>
    </location>
</feature>
<dbReference type="SUPFAM" id="SSF103515">
    <property type="entry name" value="Autotransporter"/>
    <property type="match status" value="1"/>
</dbReference>
<dbReference type="RefSeq" id="WP_377280622.1">
    <property type="nucleotide sequence ID" value="NZ_JBHRSI010000001.1"/>
</dbReference>
<proteinExistence type="predicted"/>
<dbReference type="Pfam" id="PF05275">
    <property type="entry name" value="CopB"/>
    <property type="match status" value="1"/>
</dbReference>
<feature type="compositionally biased region" description="Low complexity" evidence="1">
    <location>
        <begin position="56"/>
        <end position="77"/>
    </location>
</feature>
<keyword evidence="4" id="KW-1185">Reference proteome</keyword>
<sequence>MRRLALIALAPLALATPALAQQADPHAGHHGHGAPADPHAGHVMPTPPADPHAGRAMPAAPADPHAGHAMPQAPADPHAGHHGHATPADPHAGHDMPPPSAPAPPPPGDHAADTVWSPQEMAAARAQLRAEHGDIRWPQVVVETLEARPSSDGDGYAWDGEVSYGGDINRFVLASEGEGRSGERPEHFEVQALWRRAVSPYFNLRAGVRQDFEPRPRRTYATLGVEGVSPYWVELSAAAFLSDAGKLSARLEASTDFRLTQRLVLQPSAEVNLAAQDDEAIGVGSGLSDLELGLRLRYHLTPAFAPYVGVVHERAVGGTADHARAHGEDVRDTRAVIGLQAMF</sequence>
<dbReference type="EMBL" id="JBHUEY010000001">
    <property type="protein sequence ID" value="MFD1782319.1"/>
    <property type="molecule type" value="Genomic_DNA"/>
</dbReference>
<evidence type="ECO:0000313" key="3">
    <source>
        <dbReference type="EMBL" id="MFD1782319.1"/>
    </source>
</evidence>
<gene>
    <name evidence="3" type="ORF">ACFSC0_02850</name>
</gene>
<organism evidence="3 4">
    <name type="scientific">Phenylobacterium terrae</name>
    <dbReference type="NCBI Taxonomy" id="2665495"/>
    <lineage>
        <taxon>Bacteria</taxon>
        <taxon>Pseudomonadati</taxon>
        <taxon>Pseudomonadota</taxon>
        <taxon>Alphaproteobacteria</taxon>
        <taxon>Caulobacterales</taxon>
        <taxon>Caulobacteraceae</taxon>
        <taxon>Phenylobacterium</taxon>
    </lineage>
</organism>
<evidence type="ECO:0000256" key="1">
    <source>
        <dbReference type="SAM" id="MobiDB-lite"/>
    </source>
</evidence>
<feature type="chain" id="PRO_5046282527" evidence="2">
    <location>
        <begin position="21"/>
        <end position="343"/>
    </location>
</feature>
<feature type="compositionally biased region" description="Low complexity" evidence="1">
    <location>
        <begin position="33"/>
        <end position="42"/>
    </location>
</feature>
<dbReference type="InterPro" id="IPR036709">
    <property type="entry name" value="Autotransporte_beta_dom_sf"/>
</dbReference>
<dbReference type="InterPro" id="IPR007939">
    <property type="entry name" value="Cu-R_B_prcur"/>
</dbReference>
<comment type="caution">
    <text evidence="3">The sequence shown here is derived from an EMBL/GenBank/DDBJ whole genome shotgun (WGS) entry which is preliminary data.</text>
</comment>
<accession>A0ABW4MYP3</accession>
<reference evidence="4" key="1">
    <citation type="journal article" date="2019" name="Int. J. Syst. Evol. Microbiol.">
        <title>The Global Catalogue of Microorganisms (GCM) 10K type strain sequencing project: providing services to taxonomists for standard genome sequencing and annotation.</title>
        <authorList>
            <consortium name="The Broad Institute Genomics Platform"/>
            <consortium name="The Broad Institute Genome Sequencing Center for Infectious Disease"/>
            <person name="Wu L."/>
            <person name="Ma J."/>
        </authorList>
    </citation>
    <scope>NUCLEOTIDE SEQUENCE [LARGE SCALE GENOMIC DNA]</scope>
    <source>
        <strain evidence="4">DFY28</strain>
    </source>
</reference>
<dbReference type="Proteomes" id="UP001597237">
    <property type="component" value="Unassembled WGS sequence"/>
</dbReference>
<keyword evidence="2" id="KW-0732">Signal</keyword>
<feature type="signal peptide" evidence="2">
    <location>
        <begin position="1"/>
        <end position="20"/>
    </location>
</feature>
<protein>
    <submittedName>
        <fullName evidence="3">Copper resistance protein B</fullName>
    </submittedName>
</protein>
<evidence type="ECO:0000256" key="2">
    <source>
        <dbReference type="SAM" id="SignalP"/>
    </source>
</evidence>
<feature type="compositionally biased region" description="Pro residues" evidence="1">
    <location>
        <begin position="96"/>
        <end position="108"/>
    </location>
</feature>
<evidence type="ECO:0000313" key="4">
    <source>
        <dbReference type="Proteomes" id="UP001597237"/>
    </source>
</evidence>
<name>A0ABW4MYP3_9CAUL</name>